<organism evidence="1 2">
    <name type="scientific">Serratia rubidaea</name>
    <name type="common">Serratia marinorubra</name>
    <dbReference type="NCBI Taxonomy" id="61652"/>
    <lineage>
        <taxon>Bacteria</taxon>
        <taxon>Pseudomonadati</taxon>
        <taxon>Pseudomonadota</taxon>
        <taxon>Gammaproteobacteria</taxon>
        <taxon>Enterobacterales</taxon>
        <taxon>Yersiniaceae</taxon>
        <taxon>Serratia</taxon>
    </lineage>
</organism>
<dbReference type="Proteomes" id="UP000307968">
    <property type="component" value="Chromosome"/>
</dbReference>
<protein>
    <submittedName>
        <fullName evidence="1">Uncharacterized protein</fullName>
    </submittedName>
</protein>
<proteinExistence type="predicted"/>
<reference evidence="1 2" key="1">
    <citation type="submission" date="2019-05" db="EMBL/GenBank/DDBJ databases">
        <authorList>
            <consortium name="Pathogen Informatics"/>
        </authorList>
    </citation>
    <scope>NUCLEOTIDE SEQUENCE [LARGE SCALE GENOMIC DNA]</scope>
    <source>
        <strain evidence="1 2">NCTC12971</strain>
    </source>
</reference>
<evidence type="ECO:0000313" key="2">
    <source>
        <dbReference type="Proteomes" id="UP000307968"/>
    </source>
</evidence>
<evidence type="ECO:0000313" key="1">
    <source>
        <dbReference type="EMBL" id="VTP61347.1"/>
    </source>
</evidence>
<sequence>MLIDKPQLAANPAAVHQSRRLFRLGRKLRRRQLQLRRQLRVKLAFQRVVRRAQIINVSACRQRQQQLNRGDRVILMQQIDALPAAFDRHLTGQKTPRMTLGAHQPGQA</sequence>
<accession>A0A4U9HCE0</accession>
<gene>
    <name evidence="1" type="ORF">NCTC12971_01858</name>
</gene>
<dbReference type="AlphaFoldDB" id="A0A4U9HCE0"/>
<dbReference type="EMBL" id="LR590463">
    <property type="protein sequence ID" value="VTP61347.1"/>
    <property type="molecule type" value="Genomic_DNA"/>
</dbReference>
<name>A0A4U9HCE0_SERRU</name>